<dbReference type="Pfam" id="PF02129">
    <property type="entry name" value="Peptidase_S15"/>
    <property type="match status" value="1"/>
</dbReference>
<dbReference type="OrthoDB" id="9806163at2"/>
<dbReference type="Gene3D" id="2.60.120.260">
    <property type="entry name" value="Galactose-binding domain-like"/>
    <property type="match status" value="1"/>
</dbReference>
<keyword evidence="5" id="KW-1185">Reference proteome</keyword>
<protein>
    <submittedName>
        <fullName evidence="4">CocE/NonD family hydrolase</fullName>
    </submittedName>
</protein>
<dbReference type="AlphaFoldDB" id="A0A411HKN7"/>
<dbReference type="GO" id="GO:0008239">
    <property type="term" value="F:dipeptidyl-peptidase activity"/>
    <property type="evidence" value="ECO:0007669"/>
    <property type="project" value="InterPro"/>
</dbReference>
<sequence>MHLGKNFALAFLLVFSSLGFAAEASKTDAADVDFQWGVKVPLRDGVKLNATLYRPHTQKDALPCIFTLTPYIAQSYHDRAMYFAAHGFVFATIDVRGRGNSEGEFTPLLQEAKDGHDIVEWLAQQPYCNGKVSMWGGSYAGYDQWATAKEFPPHLASIVPVASPYAGIDFPRRNNIAYPYDVQWLTFTSGHASQDKIFGDGKFWTAKFSEVFLQHLAFNNIDKIIGNPSPIFQSWVQHPMRDAYWDSFNPTAAQLAKIDLPILTITGQYDGDQPGALMHYTEHMANASEHAKAQHYLIIGPWDHPGTRTPQAELGGLKFAAASVLDMNRLHEDWWNWTLKSGAKPAFLKNAVAYYVSVAEQWRYADTLAAVTAEQRPLYLGSAGTAADVFTAGSLQAEKSVSAKSDTYLYDPLDVSSAARDAVDVPNSLTDQRSVIADSGKQLVYHSAPFEYDTDLAGFFRFSAWMTLDQPDTDFHVVVYEIAADGSSVYLSDDQMRARYRESDRSAKPVPKNTLQKYDFDHFTFAARQIRKGSRLRLVISSMNSLFSEKNYNAGGVVGEETGKMRVPSRSSCITIRSMPACCIYRSPPPIISRRALSSIASRRSDEYR</sequence>
<reference evidence="4 5" key="1">
    <citation type="submission" date="2019-01" db="EMBL/GenBank/DDBJ databases">
        <title>Pseudolysobacter antarctica gen. nov., sp. nov., isolated from Fildes Peninsula, Antarctica.</title>
        <authorList>
            <person name="Wei Z."/>
            <person name="Peng F."/>
        </authorList>
    </citation>
    <scope>NUCLEOTIDE SEQUENCE [LARGE SCALE GENOMIC DNA]</scope>
    <source>
        <strain evidence="4 5">AQ6-296</strain>
    </source>
</reference>
<feature type="domain" description="Xaa-Pro dipeptidyl-peptidase C-terminal" evidence="3">
    <location>
        <begin position="332"/>
        <end position="575"/>
    </location>
</feature>
<gene>
    <name evidence="4" type="ORF">ELE36_11640</name>
</gene>
<keyword evidence="1 4" id="KW-0378">Hydrolase</keyword>
<feature type="signal peptide" evidence="2">
    <location>
        <begin position="1"/>
        <end position="21"/>
    </location>
</feature>
<dbReference type="PANTHER" id="PTHR43056:SF10">
    <property type="entry name" value="COCE_NOND FAMILY, PUTATIVE (AFU_ORTHOLOGUE AFUA_7G00600)-RELATED"/>
    <property type="match status" value="1"/>
</dbReference>
<keyword evidence="2" id="KW-0732">Signal</keyword>
<dbReference type="InterPro" id="IPR029058">
    <property type="entry name" value="AB_hydrolase_fold"/>
</dbReference>
<dbReference type="SUPFAM" id="SSF53474">
    <property type="entry name" value="alpha/beta-Hydrolases"/>
    <property type="match status" value="1"/>
</dbReference>
<evidence type="ECO:0000313" key="4">
    <source>
        <dbReference type="EMBL" id="QBB70947.1"/>
    </source>
</evidence>
<dbReference type="RefSeq" id="WP_129833472.1">
    <property type="nucleotide sequence ID" value="NZ_CP035704.1"/>
</dbReference>
<dbReference type="SMART" id="SM00939">
    <property type="entry name" value="PepX_C"/>
    <property type="match status" value="1"/>
</dbReference>
<dbReference type="Pfam" id="PF08530">
    <property type="entry name" value="PepX_C"/>
    <property type="match status" value="1"/>
</dbReference>
<dbReference type="PANTHER" id="PTHR43056">
    <property type="entry name" value="PEPTIDASE S9 PROLYL OLIGOPEPTIDASE"/>
    <property type="match status" value="1"/>
</dbReference>
<dbReference type="InterPro" id="IPR005674">
    <property type="entry name" value="CocE/Ser_esterase"/>
</dbReference>
<evidence type="ECO:0000259" key="3">
    <source>
        <dbReference type="SMART" id="SM00939"/>
    </source>
</evidence>
<evidence type="ECO:0000256" key="1">
    <source>
        <dbReference type="ARBA" id="ARBA00022801"/>
    </source>
</evidence>
<dbReference type="Proteomes" id="UP000291562">
    <property type="component" value="Chromosome"/>
</dbReference>
<dbReference type="NCBIfam" id="TIGR00976">
    <property type="entry name" value="CocE_NonD"/>
    <property type="match status" value="1"/>
</dbReference>
<evidence type="ECO:0000256" key="2">
    <source>
        <dbReference type="SAM" id="SignalP"/>
    </source>
</evidence>
<evidence type="ECO:0000313" key="5">
    <source>
        <dbReference type="Proteomes" id="UP000291562"/>
    </source>
</evidence>
<dbReference type="Gene3D" id="1.10.3020.10">
    <property type="entry name" value="alpha-amino acid ester hydrolase ( Helical cap domain)"/>
    <property type="match status" value="1"/>
</dbReference>
<dbReference type="InterPro" id="IPR000383">
    <property type="entry name" value="Xaa-Pro-like_dom"/>
</dbReference>
<feature type="chain" id="PRO_5018999508" evidence="2">
    <location>
        <begin position="22"/>
        <end position="609"/>
    </location>
</feature>
<dbReference type="EMBL" id="CP035704">
    <property type="protein sequence ID" value="QBB70947.1"/>
    <property type="molecule type" value="Genomic_DNA"/>
</dbReference>
<dbReference type="KEGG" id="xbc:ELE36_11640"/>
<dbReference type="InterPro" id="IPR013736">
    <property type="entry name" value="Xaa-Pro_dipept_C"/>
</dbReference>
<dbReference type="InterPro" id="IPR050585">
    <property type="entry name" value="Xaa-Pro_dipeptidyl-ppase/CocE"/>
</dbReference>
<proteinExistence type="predicted"/>
<name>A0A411HKN7_9GAMM</name>
<dbReference type="SUPFAM" id="SSF49785">
    <property type="entry name" value="Galactose-binding domain-like"/>
    <property type="match status" value="1"/>
</dbReference>
<organism evidence="4 5">
    <name type="scientific">Pseudolysobacter antarcticus</name>
    <dbReference type="NCBI Taxonomy" id="2511995"/>
    <lineage>
        <taxon>Bacteria</taxon>
        <taxon>Pseudomonadati</taxon>
        <taxon>Pseudomonadota</taxon>
        <taxon>Gammaproteobacteria</taxon>
        <taxon>Lysobacterales</taxon>
        <taxon>Rhodanobacteraceae</taxon>
        <taxon>Pseudolysobacter</taxon>
    </lineage>
</organism>
<accession>A0A411HKN7</accession>
<dbReference type="InterPro" id="IPR008979">
    <property type="entry name" value="Galactose-bd-like_sf"/>
</dbReference>
<dbReference type="Gene3D" id="3.40.50.1820">
    <property type="entry name" value="alpha/beta hydrolase"/>
    <property type="match status" value="1"/>
</dbReference>